<reference evidence="2" key="2">
    <citation type="submission" date="2021-08" db="EMBL/GenBank/DDBJ databases">
        <authorList>
            <person name="Tani A."/>
            <person name="Ola A."/>
            <person name="Ogura Y."/>
            <person name="Katsura K."/>
            <person name="Hayashi T."/>
        </authorList>
    </citation>
    <scope>NUCLEOTIDE SEQUENCE</scope>
    <source>
        <strain evidence="2">KCTC 52305</strain>
    </source>
</reference>
<gene>
    <name evidence="2" type="ORF">OPKNFCMD_3859</name>
</gene>
<comment type="caution">
    <text evidence="2">The sequence shown here is derived from an EMBL/GenBank/DDBJ whole genome shotgun (WGS) entry which is preliminary data.</text>
</comment>
<dbReference type="Gene3D" id="2.10.109.10">
    <property type="entry name" value="Umud Fragment, subunit A"/>
    <property type="match status" value="1"/>
</dbReference>
<reference evidence="2" key="1">
    <citation type="journal article" date="2021" name="Front. Microbiol.">
        <title>Comprehensive Comparative Genomics and Phenotyping of Methylobacterium Species.</title>
        <authorList>
            <person name="Alessa O."/>
            <person name="Ogura Y."/>
            <person name="Fujitani Y."/>
            <person name="Takami H."/>
            <person name="Hayashi T."/>
            <person name="Sahin N."/>
            <person name="Tani A."/>
        </authorList>
    </citation>
    <scope>NUCLEOTIDE SEQUENCE</scope>
    <source>
        <strain evidence="2">KCTC 52305</strain>
    </source>
</reference>
<keyword evidence="3" id="KW-1185">Reference proteome</keyword>
<dbReference type="SMART" id="SM00530">
    <property type="entry name" value="HTH_XRE"/>
    <property type="match status" value="2"/>
</dbReference>
<evidence type="ECO:0000313" key="2">
    <source>
        <dbReference type="EMBL" id="GJD51108.1"/>
    </source>
</evidence>
<sequence length="381" mass="41532">MTLSDNSDMNTLQERVSYLLDLRDISQAEAARRGGFKNTAFINDLVRGHKISVRGESITNLARALATSEDFLLGKISDPDKGVVAGDFAGSEGTRTAPTHVKSRRTSQTIAGDMSKAAHESPGATGTEHPILIRLQQRIAHVGLSEAGLAEQAKQPDAVSRLRRSLVTDGDRPHLDIALLNALAKPLATTATWLITGIGANRPGIAAAVLPTAPAEAPEDEVVLSASRVVEAMYGGVVEAGTFREVDEFSDVAPPRVSALADEEYPYARMLVFDVRGDSMDALKPQPIIGGSRLSGLDFESLRGRAALYTGMVVVIERMRDGGHLRELSVKQLELYQDRYEFHPRSSNTKHKPIIVPHDRDPDDGQEVRLLAWVREIRHRI</sequence>
<accession>A0ABQ4R0M8</accession>
<dbReference type="Proteomes" id="UP001055167">
    <property type="component" value="Unassembled WGS sequence"/>
</dbReference>
<evidence type="ECO:0000313" key="3">
    <source>
        <dbReference type="Proteomes" id="UP001055167"/>
    </source>
</evidence>
<evidence type="ECO:0000259" key="1">
    <source>
        <dbReference type="SMART" id="SM00530"/>
    </source>
</evidence>
<dbReference type="CDD" id="cd00093">
    <property type="entry name" value="HTH_XRE"/>
    <property type="match status" value="1"/>
</dbReference>
<dbReference type="EMBL" id="BPQH01000012">
    <property type="protein sequence ID" value="GJD51108.1"/>
    <property type="molecule type" value="Genomic_DNA"/>
</dbReference>
<proteinExistence type="predicted"/>
<name>A0ABQ4R0M8_9HYPH</name>
<protein>
    <recommendedName>
        <fullName evidence="1">HTH cro/C1-type domain-containing protein</fullName>
    </recommendedName>
</protein>
<organism evidence="2 3">
    <name type="scientific">Methylobacterium crusticola</name>
    <dbReference type="NCBI Taxonomy" id="1697972"/>
    <lineage>
        <taxon>Bacteria</taxon>
        <taxon>Pseudomonadati</taxon>
        <taxon>Pseudomonadota</taxon>
        <taxon>Alphaproteobacteria</taxon>
        <taxon>Hyphomicrobiales</taxon>
        <taxon>Methylobacteriaceae</taxon>
        <taxon>Methylobacterium</taxon>
    </lineage>
</organism>
<dbReference type="InterPro" id="IPR010982">
    <property type="entry name" value="Lambda_DNA-bd_dom_sf"/>
</dbReference>
<feature type="domain" description="HTH cro/C1-type" evidence="1">
    <location>
        <begin position="134"/>
        <end position="194"/>
    </location>
</feature>
<dbReference type="InterPro" id="IPR001387">
    <property type="entry name" value="Cro/C1-type_HTH"/>
</dbReference>
<feature type="domain" description="HTH cro/C1-type" evidence="1">
    <location>
        <begin position="15"/>
        <end position="72"/>
    </location>
</feature>
<dbReference type="Gene3D" id="1.10.260.40">
    <property type="entry name" value="lambda repressor-like DNA-binding domains"/>
    <property type="match status" value="1"/>
</dbReference>